<feature type="domain" description="DUF6884" evidence="1">
    <location>
        <begin position="72"/>
        <end position="206"/>
    </location>
</feature>
<name>A0A0F9L612_9ZZZZ</name>
<accession>A0A0F9L612</accession>
<evidence type="ECO:0000313" key="2">
    <source>
        <dbReference type="EMBL" id="KKM89053.1"/>
    </source>
</evidence>
<comment type="caution">
    <text evidence="2">The sequence shown here is derived from an EMBL/GenBank/DDBJ whole genome shotgun (WGS) entry which is preliminary data.</text>
</comment>
<reference evidence="2" key="1">
    <citation type="journal article" date="2015" name="Nature">
        <title>Complex archaea that bridge the gap between prokaryotes and eukaryotes.</title>
        <authorList>
            <person name="Spang A."/>
            <person name="Saw J.H."/>
            <person name="Jorgensen S.L."/>
            <person name="Zaremba-Niedzwiedzka K."/>
            <person name="Martijn J."/>
            <person name="Lind A.E."/>
            <person name="van Eijk R."/>
            <person name="Schleper C."/>
            <person name="Guy L."/>
            <person name="Ettema T.J."/>
        </authorList>
    </citation>
    <scope>NUCLEOTIDE SEQUENCE</scope>
</reference>
<dbReference type="EMBL" id="LAZR01006877">
    <property type="protein sequence ID" value="KKM89053.1"/>
    <property type="molecule type" value="Genomic_DNA"/>
</dbReference>
<protein>
    <recommendedName>
        <fullName evidence="1">DUF6884 domain-containing protein</fullName>
    </recommendedName>
</protein>
<organism evidence="2">
    <name type="scientific">marine sediment metagenome</name>
    <dbReference type="NCBI Taxonomy" id="412755"/>
    <lineage>
        <taxon>unclassified sequences</taxon>
        <taxon>metagenomes</taxon>
        <taxon>ecological metagenomes</taxon>
    </lineage>
</organism>
<proteinExistence type="predicted"/>
<dbReference type="InterPro" id="IPR049251">
    <property type="entry name" value="DUF6884"/>
</dbReference>
<sequence>MTPCSLCGANAISPDCMRCESRVELFSQLDAEEQRRCRVIDQARGLTKSHEPASQFVRRFRKLTNLGRPPRIGLVGCGKQKLRCRAPARELYTGILFRAALEYSGATFDETYVLSASYGLLDLDRMVMPYDKSIIKLTTAERITWGERIINSLIALFPTMNVNFHILAGTGYSVPVINAAEREGFLWTFEEPLKGLMLGQRLRWFKDAGA</sequence>
<dbReference type="Pfam" id="PF21818">
    <property type="entry name" value="DUF6884"/>
    <property type="match status" value="1"/>
</dbReference>
<gene>
    <name evidence="2" type="ORF">LCGC14_1252550</name>
</gene>
<evidence type="ECO:0000259" key="1">
    <source>
        <dbReference type="Pfam" id="PF21818"/>
    </source>
</evidence>
<dbReference type="AlphaFoldDB" id="A0A0F9L612"/>